<gene>
    <name evidence="1" type="ORF">F2P81_011473</name>
</gene>
<evidence type="ECO:0000313" key="1">
    <source>
        <dbReference type="EMBL" id="KAF0036161.1"/>
    </source>
</evidence>
<name>A0A6A4SYR7_SCOMX</name>
<comment type="caution">
    <text evidence="1">The sequence shown here is derived from an EMBL/GenBank/DDBJ whole genome shotgun (WGS) entry which is preliminary data.</text>
</comment>
<dbReference type="Proteomes" id="UP000438429">
    <property type="component" value="Unassembled WGS sequence"/>
</dbReference>
<evidence type="ECO:0000313" key="2">
    <source>
        <dbReference type="Proteomes" id="UP000438429"/>
    </source>
</evidence>
<accession>A0A6A4SYR7</accession>
<reference evidence="1 2" key="1">
    <citation type="submission" date="2019-06" db="EMBL/GenBank/DDBJ databases">
        <title>Draft genomes of female and male turbot (Scophthalmus maximus).</title>
        <authorList>
            <person name="Xu H."/>
            <person name="Xu X.-W."/>
            <person name="Shao C."/>
            <person name="Chen S."/>
        </authorList>
    </citation>
    <scope>NUCLEOTIDE SEQUENCE [LARGE SCALE GENOMIC DNA]</scope>
    <source>
        <strain evidence="1">Ysfricsl-2016a</strain>
        <tissue evidence="1">Blood</tissue>
    </source>
</reference>
<sequence length="81" mass="9380">MRRRRSSNTVYIHFLIAATSDNDIGVRLTERHDARLPRLVFKRPFSFEIPADTDPVLSSPLSDSNRSRRALFNLMTRFVSS</sequence>
<dbReference type="AlphaFoldDB" id="A0A6A4SYR7"/>
<proteinExistence type="predicted"/>
<organism evidence="1 2">
    <name type="scientific">Scophthalmus maximus</name>
    <name type="common">Turbot</name>
    <name type="synonym">Psetta maxima</name>
    <dbReference type="NCBI Taxonomy" id="52904"/>
    <lineage>
        <taxon>Eukaryota</taxon>
        <taxon>Metazoa</taxon>
        <taxon>Chordata</taxon>
        <taxon>Craniata</taxon>
        <taxon>Vertebrata</taxon>
        <taxon>Euteleostomi</taxon>
        <taxon>Actinopterygii</taxon>
        <taxon>Neopterygii</taxon>
        <taxon>Teleostei</taxon>
        <taxon>Neoteleostei</taxon>
        <taxon>Acanthomorphata</taxon>
        <taxon>Carangaria</taxon>
        <taxon>Pleuronectiformes</taxon>
        <taxon>Pleuronectoidei</taxon>
        <taxon>Scophthalmidae</taxon>
        <taxon>Scophthalmus</taxon>
    </lineage>
</organism>
<dbReference type="EMBL" id="VEVO01000010">
    <property type="protein sequence ID" value="KAF0036161.1"/>
    <property type="molecule type" value="Genomic_DNA"/>
</dbReference>
<protein>
    <submittedName>
        <fullName evidence="1">Uncharacterized protein</fullName>
    </submittedName>
</protein>